<evidence type="ECO:0000256" key="2">
    <source>
        <dbReference type="SAM" id="Phobius"/>
    </source>
</evidence>
<dbReference type="Gene3D" id="3.40.50.720">
    <property type="entry name" value="NAD(P)-binding Rossmann-like Domain"/>
    <property type="match status" value="2"/>
</dbReference>
<dbReference type="InterPro" id="IPR036291">
    <property type="entry name" value="NAD(P)-bd_dom_sf"/>
</dbReference>
<dbReference type="SUPFAM" id="SSF51735">
    <property type="entry name" value="NAD(P)-binding Rossmann-fold domains"/>
    <property type="match status" value="1"/>
</dbReference>
<dbReference type="PATRIC" id="fig|36849.3.peg.1138"/>
<evidence type="ECO:0000259" key="3">
    <source>
        <dbReference type="Pfam" id="PF02719"/>
    </source>
</evidence>
<feature type="domain" description="Polysaccharide biosynthesis protein CapD-like" evidence="3">
    <location>
        <begin position="290"/>
        <end position="571"/>
    </location>
</feature>
<evidence type="ECO:0000313" key="5">
    <source>
        <dbReference type="Proteomes" id="UP000050326"/>
    </source>
</evidence>
<dbReference type="InterPro" id="IPR029063">
    <property type="entry name" value="SAM-dependent_MTases_sf"/>
</dbReference>
<keyword evidence="2" id="KW-1133">Transmembrane helix</keyword>
<protein>
    <submittedName>
        <fullName evidence="4">UDP-N-acetyl-alpha-D-glucosamine C6 dehydratase</fullName>
        <ecNumber evidence="4">4.2.1.135</ecNumber>
    </submittedName>
</protein>
<gene>
    <name evidence="4" type="primary">pglF</name>
    <name evidence="4" type="ORF">OXPF_10660</name>
</gene>
<dbReference type="RefSeq" id="WP_054874170.1">
    <property type="nucleotide sequence ID" value="NZ_LKET01000024.1"/>
</dbReference>
<feature type="transmembrane region" description="Helical" evidence="2">
    <location>
        <begin position="113"/>
        <end position="139"/>
    </location>
</feature>
<keyword evidence="2" id="KW-0812">Transmembrane</keyword>
<dbReference type="STRING" id="36849.OXPF_10660"/>
<comment type="similarity">
    <text evidence="1">Belongs to the polysaccharide synthase family.</text>
</comment>
<dbReference type="EC" id="4.2.1.135" evidence="4"/>
<evidence type="ECO:0000313" key="4">
    <source>
        <dbReference type="EMBL" id="KPU45371.1"/>
    </source>
</evidence>
<organism evidence="4 5">
    <name type="scientific">Oxobacter pfennigii</name>
    <dbReference type="NCBI Taxonomy" id="36849"/>
    <lineage>
        <taxon>Bacteria</taxon>
        <taxon>Bacillati</taxon>
        <taxon>Bacillota</taxon>
        <taxon>Clostridia</taxon>
        <taxon>Eubacteriales</taxon>
        <taxon>Clostridiaceae</taxon>
        <taxon>Oxobacter</taxon>
    </lineage>
</organism>
<proteinExistence type="inferred from homology"/>
<evidence type="ECO:0000256" key="1">
    <source>
        <dbReference type="ARBA" id="ARBA00007430"/>
    </source>
</evidence>
<reference evidence="4 5" key="1">
    <citation type="submission" date="2015-09" db="EMBL/GenBank/DDBJ databases">
        <title>Genome sequence of Oxobacter pfennigii DSM 3222.</title>
        <authorList>
            <person name="Poehlein A."/>
            <person name="Bengelsdorf F.R."/>
            <person name="Schiel-Bengelsdorf B."/>
            <person name="Duerre P."/>
            <person name="Daniel R."/>
        </authorList>
    </citation>
    <scope>NUCLEOTIDE SEQUENCE [LARGE SCALE GENOMIC DNA]</scope>
    <source>
        <strain evidence="4 5">DSM 3222</strain>
    </source>
</reference>
<keyword evidence="5" id="KW-1185">Reference proteome</keyword>
<dbReference type="PANTHER" id="PTHR43318">
    <property type="entry name" value="UDP-N-ACETYLGLUCOSAMINE 4,6-DEHYDRATASE"/>
    <property type="match status" value="1"/>
</dbReference>
<dbReference type="CDD" id="cd05237">
    <property type="entry name" value="UDP_invert_4-6DH_SDR_e"/>
    <property type="match status" value="1"/>
</dbReference>
<dbReference type="PANTHER" id="PTHR43318:SF1">
    <property type="entry name" value="POLYSACCHARIDE BIOSYNTHESIS PROTEIN EPSC-RELATED"/>
    <property type="match status" value="1"/>
</dbReference>
<keyword evidence="2" id="KW-0472">Membrane</keyword>
<keyword evidence="4" id="KW-0456">Lyase</keyword>
<dbReference type="Pfam" id="PF13727">
    <property type="entry name" value="CoA_binding_3"/>
    <property type="match status" value="1"/>
</dbReference>
<dbReference type="AlphaFoldDB" id="A0A0P8X3K3"/>
<dbReference type="OrthoDB" id="9803111at2"/>
<dbReference type="EMBL" id="LKET01000024">
    <property type="protein sequence ID" value="KPU45371.1"/>
    <property type="molecule type" value="Genomic_DNA"/>
</dbReference>
<dbReference type="InterPro" id="IPR051203">
    <property type="entry name" value="Polysaccharide_Synthase-Rel"/>
</dbReference>
<dbReference type="Proteomes" id="UP000050326">
    <property type="component" value="Unassembled WGS sequence"/>
</dbReference>
<feature type="transmembrane region" description="Helical" evidence="2">
    <location>
        <begin position="50"/>
        <end position="70"/>
    </location>
</feature>
<dbReference type="GO" id="GO:0016829">
    <property type="term" value="F:lyase activity"/>
    <property type="evidence" value="ECO:0007669"/>
    <property type="project" value="UniProtKB-KW"/>
</dbReference>
<dbReference type="InterPro" id="IPR003869">
    <property type="entry name" value="Polysac_CapD-like"/>
</dbReference>
<sequence length="616" mass="69466">MDVIRNFKISVLVLLDIILINLSIVIGLFLRFSLDEHYLQIPVYYMTRYYNTAVVITAIFIVIFYIFRLYSSLWRYASVNEIVSIFFATVIATILSYIYGITFNVYLPRSIYIISWMLIMLSVGGIRFSNRIFWMAYFYNKKERSAFKNILIVGAGASGAKVVKEMQKNKELGYYPVGIIDDDKYKQGKYINNVQVLGNRNDIEKIVKQKWVDEIIIAMPSASQSEIKGIIDICKNVKCKVRIQPGVNYLLDTDSPLGSIRDIDIEDLLGRAPVMLDIDNIADYLNNKTVLVTGGGGSIGSELCRQIAKFSPDTLLVLDIYENNVYDLQNELDKLNVGFKIKVLIGSVRDKQRVDEIFSTYRPDVVFHAAAHKHVPLMEDNPLEAVKNNIYGTLNMVECAHKYGTKRFVMISTDKAVNPTNVMGATKRVCEMIIQAIDQISNTEFVAVRFGNVLGSNGSVIPLFKKQIQSGGPITVTHPEINRFFMTIPEAAQLVIQAGAMAKGGEIFVLDMGQPVKIVDLARDLIKLSGLEPEKDIKIVFTGLRPGEKLYEEVLMAEEGLNKTAHEKIMVGTLSNIDYYALLSKLEDFETIINKNPKEVKQALMDIVPTYHTIES</sequence>
<feature type="transmembrane region" description="Helical" evidence="2">
    <location>
        <begin position="82"/>
        <end position="107"/>
    </location>
</feature>
<feature type="transmembrane region" description="Helical" evidence="2">
    <location>
        <begin position="12"/>
        <end position="30"/>
    </location>
</feature>
<accession>A0A0P8X3K3</accession>
<name>A0A0P8X3K3_9CLOT</name>
<comment type="caution">
    <text evidence="4">The sequence shown here is derived from an EMBL/GenBank/DDBJ whole genome shotgun (WGS) entry which is preliminary data.</text>
</comment>
<dbReference type="SUPFAM" id="SSF53335">
    <property type="entry name" value="S-adenosyl-L-methionine-dependent methyltransferases"/>
    <property type="match status" value="1"/>
</dbReference>
<dbReference type="Pfam" id="PF02719">
    <property type="entry name" value="Polysacc_synt_2"/>
    <property type="match status" value="1"/>
</dbReference>